<dbReference type="Pfam" id="PF01037">
    <property type="entry name" value="AsnC_trans_reg"/>
    <property type="match status" value="1"/>
</dbReference>
<evidence type="ECO:0000313" key="5">
    <source>
        <dbReference type="EMBL" id="MCZ0865967.1"/>
    </source>
</evidence>
<dbReference type="InterPro" id="IPR000485">
    <property type="entry name" value="AsnC-type_HTH_dom"/>
</dbReference>
<dbReference type="PRINTS" id="PR00033">
    <property type="entry name" value="HTHASNC"/>
</dbReference>
<keyword evidence="2" id="KW-0238">DNA-binding</keyword>
<dbReference type="EMBL" id="JAPTGG010000009">
    <property type="protein sequence ID" value="MCZ0865967.1"/>
    <property type="molecule type" value="Genomic_DNA"/>
</dbReference>
<dbReference type="InterPro" id="IPR019888">
    <property type="entry name" value="Tscrpt_reg_AsnC-like"/>
</dbReference>
<dbReference type="GO" id="GO:0005829">
    <property type="term" value="C:cytosol"/>
    <property type="evidence" value="ECO:0007669"/>
    <property type="project" value="TreeGrafter"/>
</dbReference>
<name>A0A9J6RPB8_9GAMM</name>
<sequence>MKLDKINLRILNTLQKDATISNQRLADEIGLSESACLSRVRKLKQENYLQPHAANINLKKIPHAHFIVSIALKSQEPKLARHFRSVIDAIPQITACYMVSGQFDYIVHFICRDAAEFNELSEDLVQQEIGIEKMNSQLIIGDIKPFSGYPLDLLLGAE</sequence>
<evidence type="ECO:0000256" key="1">
    <source>
        <dbReference type="ARBA" id="ARBA00023015"/>
    </source>
</evidence>
<dbReference type="PANTHER" id="PTHR30154:SF34">
    <property type="entry name" value="TRANSCRIPTIONAL REGULATOR AZLB"/>
    <property type="match status" value="1"/>
</dbReference>
<organism evidence="5 6">
    <name type="scientific">Dasania phycosphaerae</name>
    <dbReference type="NCBI Taxonomy" id="2950436"/>
    <lineage>
        <taxon>Bacteria</taxon>
        <taxon>Pseudomonadati</taxon>
        <taxon>Pseudomonadota</taxon>
        <taxon>Gammaproteobacteria</taxon>
        <taxon>Cellvibrionales</taxon>
        <taxon>Spongiibacteraceae</taxon>
        <taxon>Dasania</taxon>
    </lineage>
</organism>
<evidence type="ECO:0000256" key="3">
    <source>
        <dbReference type="ARBA" id="ARBA00023163"/>
    </source>
</evidence>
<dbReference type="InterPro" id="IPR019887">
    <property type="entry name" value="Tscrpt_reg_AsnC/Lrp_C"/>
</dbReference>
<keyword evidence="6" id="KW-1185">Reference proteome</keyword>
<feature type="domain" description="HTH asnC-type" evidence="4">
    <location>
        <begin position="3"/>
        <end position="73"/>
    </location>
</feature>
<dbReference type="SMART" id="SM00344">
    <property type="entry name" value="HTH_ASNC"/>
    <property type="match status" value="1"/>
</dbReference>
<comment type="caution">
    <text evidence="5">The sequence shown here is derived from an EMBL/GenBank/DDBJ whole genome shotgun (WGS) entry which is preliminary data.</text>
</comment>
<evidence type="ECO:0000259" key="4">
    <source>
        <dbReference type="PROSITE" id="PS50956"/>
    </source>
</evidence>
<keyword evidence="1" id="KW-0805">Transcription regulation</keyword>
<protein>
    <submittedName>
        <fullName evidence="5">Lrp/AsnC family transcriptional regulator</fullName>
    </submittedName>
</protein>
<dbReference type="GO" id="GO:0043565">
    <property type="term" value="F:sequence-specific DNA binding"/>
    <property type="evidence" value="ECO:0007669"/>
    <property type="project" value="InterPro"/>
</dbReference>
<evidence type="ECO:0000313" key="6">
    <source>
        <dbReference type="Proteomes" id="UP001069090"/>
    </source>
</evidence>
<dbReference type="Gene3D" id="1.10.10.10">
    <property type="entry name" value="Winged helix-like DNA-binding domain superfamily/Winged helix DNA-binding domain"/>
    <property type="match status" value="1"/>
</dbReference>
<dbReference type="PANTHER" id="PTHR30154">
    <property type="entry name" value="LEUCINE-RESPONSIVE REGULATORY PROTEIN"/>
    <property type="match status" value="1"/>
</dbReference>
<proteinExistence type="predicted"/>
<gene>
    <name evidence="5" type="ORF">O0V09_12205</name>
</gene>
<dbReference type="RefSeq" id="WP_258332120.1">
    <property type="nucleotide sequence ID" value="NZ_JAPTGG010000009.1"/>
</dbReference>
<evidence type="ECO:0000256" key="2">
    <source>
        <dbReference type="ARBA" id="ARBA00023125"/>
    </source>
</evidence>
<accession>A0A9J6RPB8</accession>
<dbReference type="InterPro" id="IPR011008">
    <property type="entry name" value="Dimeric_a/b-barrel"/>
</dbReference>
<dbReference type="AlphaFoldDB" id="A0A9J6RPB8"/>
<dbReference type="SUPFAM" id="SSF54909">
    <property type="entry name" value="Dimeric alpha+beta barrel"/>
    <property type="match status" value="1"/>
</dbReference>
<dbReference type="InterPro" id="IPR036390">
    <property type="entry name" value="WH_DNA-bd_sf"/>
</dbReference>
<dbReference type="Gene3D" id="3.30.70.920">
    <property type="match status" value="1"/>
</dbReference>
<reference evidence="5 6" key="1">
    <citation type="submission" date="2022-12" db="EMBL/GenBank/DDBJ databases">
        <title>Dasania phycosphaerae sp. nov., isolated from particulate material of the south coast of Korea.</title>
        <authorList>
            <person name="Jiang Y."/>
        </authorList>
    </citation>
    <scope>NUCLEOTIDE SEQUENCE [LARGE SCALE GENOMIC DNA]</scope>
    <source>
        <strain evidence="5 6">GY-19</strain>
    </source>
</reference>
<dbReference type="GO" id="GO:0043200">
    <property type="term" value="P:response to amino acid"/>
    <property type="evidence" value="ECO:0007669"/>
    <property type="project" value="TreeGrafter"/>
</dbReference>
<dbReference type="Pfam" id="PF13412">
    <property type="entry name" value="HTH_24"/>
    <property type="match status" value="1"/>
</dbReference>
<keyword evidence="3" id="KW-0804">Transcription</keyword>
<dbReference type="InterPro" id="IPR036388">
    <property type="entry name" value="WH-like_DNA-bd_sf"/>
</dbReference>
<dbReference type="PROSITE" id="PS50956">
    <property type="entry name" value="HTH_ASNC_2"/>
    <property type="match status" value="1"/>
</dbReference>
<dbReference type="Proteomes" id="UP001069090">
    <property type="component" value="Unassembled WGS sequence"/>
</dbReference>
<dbReference type="SUPFAM" id="SSF46785">
    <property type="entry name" value="Winged helix' DNA-binding domain"/>
    <property type="match status" value="1"/>
</dbReference>